<dbReference type="OrthoDB" id="5195204at2"/>
<proteinExistence type="predicted"/>
<dbReference type="Pfam" id="PF17240">
    <property type="entry name" value="DUF5313"/>
    <property type="match status" value="1"/>
</dbReference>
<feature type="transmembrane region" description="Helical" evidence="1">
    <location>
        <begin position="40"/>
        <end position="57"/>
    </location>
</feature>
<evidence type="ECO:0008006" key="4">
    <source>
        <dbReference type="Google" id="ProtNLM"/>
    </source>
</evidence>
<keyword evidence="1" id="KW-0812">Transmembrane</keyword>
<dbReference type="STRING" id="287986.DV20_32740"/>
<dbReference type="InterPro" id="IPR035197">
    <property type="entry name" value="DUF5313"/>
</dbReference>
<protein>
    <recommendedName>
        <fullName evidence="4">DUF5313 domain-containing protein</fullName>
    </recommendedName>
</protein>
<feature type="transmembrane region" description="Helical" evidence="1">
    <location>
        <begin position="63"/>
        <end position="83"/>
    </location>
</feature>
<evidence type="ECO:0000313" key="3">
    <source>
        <dbReference type="Proteomes" id="UP000027345"/>
    </source>
</evidence>
<keyword evidence="1" id="KW-1133">Transmembrane helix</keyword>
<evidence type="ECO:0000313" key="2">
    <source>
        <dbReference type="EMBL" id="KDN18107.1"/>
    </source>
</evidence>
<keyword evidence="1" id="KW-0472">Membrane</keyword>
<evidence type="ECO:0000256" key="1">
    <source>
        <dbReference type="SAM" id="Phobius"/>
    </source>
</evidence>
<dbReference type="eggNOG" id="ENOG5032YDT">
    <property type="taxonomic scope" value="Bacteria"/>
</dbReference>
<reference evidence="2 3" key="1">
    <citation type="submission" date="2014-05" db="EMBL/GenBank/DDBJ databases">
        <title>Draft genome sequence of Amycolatopsis rifamycinica DSM 46095.</title>
        <authorList>
            <person name="Lal R."/>
            <person name="Saxena A."/>
            <person name="Kumari R."/>
            <person name="Mukherjee U."/>
            <person name="Singh P."/>
            <person name="Sangwan N."/>
            <person name="Mahato N.K."/>
        </authorList>
    </citation>
    <scope>NUCLEOTIDE SEQUENCE [LARGE SCALE GENOMIC DNA]</scope>
    <source>
        <strain evidence="2 3">DSM 46095</strain>
    </source>
</reference>
<dbReference type="RefSeq" id="WP_043786835.1">
    <property type="nucleotide sequence ID" value="NZ_JMQI01000066.1"/>
</dbReference>
<dbReference type="EMBL" id="JMQI01000066">
    <property type="protein sequence ID" value="KDN18107.1"/>
    <property type="molecule type" value="Genomic_DNA"/>
</dbReference>
<organism evidence="2 3">
    <name type="scientific">Amycolatopsis rifamycinica</name>
    <dbReference type="NCBI Taxonomy" id="287986"/>
    <lineage>
        <taxon>Bacteria</taxon>
        <taxon>Bacillati</taxon>
        <taxon>Actinomycetota</taxon>
        <taxon>Actinomycetes</taxon>
        <taxon>Pseudonocardiales</taxon>
        <taxon>Pseudonocardiaceae</taxon>
        <taxon>Amycolatopsis</taxon>
    </lineage>
</organism>
<comment type="caution">
    <text evidence="2">The sequence shown here is derived from an EMBL/GenBank/DDBJ whole genome shotgun (WGS) entry which is preliminary data.</text>
</comment>
<dbReference type="AlphaFoldDB" id="A0A066TWZ2"/>
<keyword evidence="3" id="KW-1185">Reference proteome</keyword>
<dbReference type="Proteomes" id="UP000027345">
    <property type="component" value="Unassembled WGS sequence"/>
</dbReference>
<gene>
    <name evidence="2" type="ORF">DV20_32740</name>
</gene>
<sequence length="130" mass="14972">MERPNALRWLGYAVGVRLPDRYNDWALYDATSKHWRARYVLQRSIGILPLCAVWLLLPGSIWLRLSLVLMAALVAYFYSCAYMEESVEHRLGRQGFPHNTGRRLRAEAAEAKNAEATARYLARYRTPSEG</sequence>
<accession>A0A066TWZ2</accession>
<name>A0A066TWZ2_9PSEU</name>